<protein>
    <submittedName>
        <fullName evidence="1">Uncharacterized protein</fullName>
    </submittedName>
</protein>
<organism evidence="1 2">
    <name type="scientific">Pedobacter rhodius</name>
    <dbReference type="NCBI Taxonomy" id="3004098"/>
    <lineage>
        <taxon>Bacteria</taxon>
        <taxon>Pseudomonadati</taxon>
        <taxon>Bacteroidota</taxon>
        <taxon>Sphingobacteriia</taxon>
        <taxon>Sphingobacteriales</taxon>
        <taxon>Sphingobacteriaceae</taxon>
        <taxon>Pedobacter</taxon>
    </lineage>
</organism>
<comment type="caution">
    <text evidence="1">The sequence shown here is derived from an EMBL/GenBank/DDBJ whole genome shotgun (WGS) entry which is preliminary data.</text>
</comment>
<gene>
    <name evidence="1" type="ORF">O0931_04805</name>
</gene>
<keyword evidence="2" id="KW-1185">Reference proteome</keyword>
<name>A0ABT4KUL4_9SPHI</name>
<proteinExistence type="predicted"/>
<dbReference type="RefSeq" id="WP_269414411.1">
    <property type="nucleotide sequence ID" value="NZ_JAPWGL010000001.1"/>
</dbReference>
<sequence>MNTIIENQKIKSFFKKMDLEWPDKIERISFKTEDLIFVHLQDNISPVEFAESLMPKVKVFVDFSTPIKICFLNTEGEGNSSLVFN</sequence>
<evidence type="ECO:0000313" key="2">
    <source>
        <dbReference type="Proteomes" id="UP001144341"/>
    </source>
</evidence>
<dbReference type="Proteomes" id="UP001144341">
    <property type="component" value="Unassembled WGS sequence"/>
</dbReference>
<reference evidence="1" key="1">
    <citation type="submission" date="2022-12" db="EMBL/GenBank/DDBJ databases">
        <title>Genome sequence of SJ11.</title>
        <authorList>
            <person name="Woo H."/>
        </authorList>
    </citation>
    <scope>NUCLEOTIDE SEQUENCE</scope>
    <source>
        <strain evidence="1">SJ11</strain>
    </source>
</reference>
<accession>A0ABT4KUL4</accession>
<dbReference type="EMBL" id="JAPWGL010000001">
    <property type="protein sequence ID" value="MCZ4222611.1"/>
    <property type="molecule type" value="Genomic_DNA"/>
</dbReference>
<evidence type="ECO:0000313" key="1">
    <source>
        <dbReference type="EMBL" id="MCZ4222611.1"/>
    </source>
</evidence>